<evidence type="ECO:0000313" key="2">
    <source>
        <dbReference type="Proteomes" id="UP001058120"/>
    </source>
</evidence>
<dbReference type="EMBL" id="CP065938">
    <property type="protein sequence ID" value="UWX05757.1"/>
    <property type="molecule type" value="Genomic_DNA"/>
</dbReference>
<sequence length="560" mass="65353">MKIAVVGTSNSILVNGYFPVYQALEYPNQTDNFSIGGANCQLIPYSIEKYKIFDTYDFLITDCAVNDGDYLASNSRSPDWLYNELYSIMSMIKEAPIRHLHLIFPTDMAYNKHYQIHCQVCRELDIPYMDIEKIVSAAKNSGQKKLFYDSKHISLFLAKQLAYLIKEERKNIFSSQKSNDVSACYKHKKYIFCSLPEKFKGEFPTCTKSSSLLSDTYLVLKDSDTLCFENLPELNLESISFWTNTNAGYYTLTTEKQKQNHNSYYPDAHYTNFRPLAKKPFPINKFLKLQAGIDPNIPKHLQENTFPPVSLENNELFLNAVLFSEELNPPLTWQVKNFPEKPANYLPAFQKINSICTNIDKYMHNNLQYIPDDCMFIAAVVYPQNSLLRKQYLTILKRTDNPYFAYYYAELYLVPRKKYALAVKILNTVKKQKIIINAISLLVHCYLQLKQFDNALDTIETLSEEKYRITQLRLLCSIYAHMDLPELFFQEAEQLLKLNENFSTLFHIIDNCIILKKYEEALNYAKQIYAEPRNFFYKQHKKSIIKKVSSVLSYLNKETL</sequence>
<dbReference type="RefSeq" id="WP_334315341.1">
    <property type="nucleotide sequence ID" value="NZ_CP065938.1"/>
</dbReference>
<reference evidence="1" key="1">
    <citation type="submission" date="2020-12" db="EMBL/GenBank/DDBJ databases">
        <title>Taurinivorans muris gen. nov., sp. nov., fundamental and realized metabolic niche of a ubiquitous sulfidogenic bacterium in the murine intestine.</title>
        <authorList>
            <person name="Ye H."/>
            <person name="Hanson B.T."/>
            <person name="Loy A."/>
        </authorList>
    </citation>
    <scope>NUCLEOTIDE SEQUENCE</scope>
    <source>
        <strain evidence="1">LT0009</strain>
    </source>
</reference>
<accession>A0ABY5Y302</accession>
<evidence type="ECO:0008006" key="3">
    <source>
        <dbReference type="Google" id="ProtNLM"/>
    </source>
</evidence>
<dbReference type="SUPFAM" id="SSF52266">
    <property type="entry name" value="SGNH hydrolase"/>
    <property type="match status" value="1"/>
</dbReference>
<proteinExistence type="predicted"/>
<gene>
    <name evidence="1" type="ORF">JBF11_00010</name>
</gene>
<name>A0ABY5Y302_9BACT</name>
<dbReference type="Proteomes" id="UP001058120">
    <property type="component" value="Chromosome"/>
</dbReference>
<protein>
    <recommendedName>
        <fullName evidence="3">SGNH/GDSL hydrolase family protein</fullName>
    </recommendedName>
</protein>
<organism evidence="1 2">
    <name type="scientific">Taurinivorans muris</name>
    <dbReference type="NCBI Taxonomy" id="2787751"/>
    <lineage>
        <taxon>Bacteria</taxon>
        <taxon>Pseudomonadati</taxon>
        <taxon>Thermodesulfobacteriota</taxon>
        <taxon>Desulfovibrionia</taxon>
        <taxon>Desulfovibrionales</taxon>
        <taxon>Desulfovibrionaceae</taxon>
        <taxon>Taurinivorans</taxon>
    </lineage>
</organism>
<keyword evidence="2" id="KW-1185">Reference proteome</keyword>
<dbReference type="InterPro" id="IPR011990">
    <property type="entry name" value="TPR-like_helical_dom_sf"/>
</dbReference>
<evidence type="ECO:0000313" key="1">
    <source>
        <dbReference type="EMBL" id="UWX05757.1"/>
    </source>
</evidence>
<dbReference type="Gene3D" id="1.25.40.10">
    <property type="entry name" value="Tetratricopeptide repeat domain"/>
    <property type="match status" value="1"/>
</dbReference>